<reference evidence="2 3" key="1">
    <citation type="journal article" date="2012" name="Genome Biol.">
        <title>Genome and low-iron response of an oceanic diatom adapted to chronic iron limitation.</title>
        <authorList>
            <person name="Lommer M."/>
            <person name="Specht M."/>
            <person name="Roy A.S."/>
            <person name="Kraemer L."/>
            <person name="Andreson R."/>
            <person name="Gutowska M.A."/>
            <person name="Wolf J."/>
            <person name="Bergner S.V."/>
            <person name="Schilhabel M.B."/>
            <person name="Klostermeier U.C."/>
            <person name="Beiko R.G."/>
            <person name="Rosenstiel P."/>
            <person name="Hippler M."/>
            <person name="Laroche J."/>
        </authorList>
    </citation>
    <scope>NUCLEOTIDE SEQUENCE [LARGE SCALE GENOMIC DNA]</scope>
    <source>
        <strain evidence="2 3">CCMP1005</strain>
    </source>
</reference>
<evidence type="ECO:0000256" key="1">
    <source>
        <dbReference type="SAM" id="MobiDB-lite"/>
    </source>
</evidence>
<accession>K0SQ10</accession>
<comment type="caution">
    <text evidence="2">The sequence shown here is derived from an EMBL/GenBank/DDBJ whole genome shotgun (WGS) entry which is preliminary data.</text>
</comment>
<dbReference type="Proteomes" id="UP000266841">
    <property type="component" value="Unassembled WGS sequence"/>
</dbReference>
<dbReference type="EMBL" id="AGNL01013134">
    <property type="protein sequence ID" value="EJK67425.1"/>
    <property type="molecule type" value="Genomic_DNA"/>
</dbReference>
<organism evidence="2 3">
    <name type="scientific">Thalassiosira oceanica</name>
    <name type="common">Marine diatom</name>
    <dbReference type="NCBI Taxonomy" id="159749"/>
    <lineage>
        <taxon>Eukaryota</taxon>
        <taxon>Sar</taxon>
        <taxon>Stramenopiles</taxon>
        <taxon>Ochrophyta</taxon>
        <taxon>Bacillariophyta</taxon>
        <taxon>Coscinodiscophyceae</taxon>
        <taxon>Thalassiosirophycidae</taxon>
        <taxon>Thalassiosirales</taxon>
        <taxon>Thalassiosiraceae</taxon>
        <taxon>Thalassiosira</taxon>
    </lineage>
</organism>
<sequence length="199" mass="21254">MEHDLALPLRRYGRSSARGPESTSIGSLTPLLRSRVVQRTHIYAEKTHGRGGDDDPTRSTADYFAAHTTAPATGPPATAPPNTLPQSRALAREWALVTIIAEVARPGTGTSPGRAPPGALPRAADASAASLLLSALRVRLLIERRALAEEVAFPPILISCSIQASTSVLTMLCSSLMEVVARDMREWKERVASALEEVL</sequence>
<proteinExistence type="predicted"/>
<keyword evidence="3" id="KW-1185">Reference proteome</keyword>
<evidence type="ECO:0000313" key="3">
    <source>
        <dbReference type="Proteomes" id="UP000266841"/>
    </source>
</evidence>
<protein>
    <submittedName>
        <fullName evidence="2">Uncharacterized protein</fullName>
    </submittedName>
</protein>
<evidence type="ECO:0000313" key="2">
    <source>
        <dbReference type="EMBL" id="EJK67425.1"/>
    </source>
</evidence>
<dbReference type="AlphaFoldDB" id="K0SQ10"/>
<name>K0SQ10_THAOC</name>
<gene>
    <name evidence="2" type="ORF">THAOC_11543</name>
</gene>
<feature type="region of interest" description="Disordered" evidence="1">
    <location>
        <begin position="1"/>
        <end position="26"/>
    </location>
</feature>